<dbReference type="EMBL" id="BTGU01000011">
    <property type="protein sequence ID" value="GMN40684.1"/>
    <property type="molecule type" value="Genomic_DNA"/>
</dbReference>
<dbReference type="Proteomes" id="UP001187192">
    <property type="component" value="Unassembled WGS sequence"/>
</dbReference>
<organism evidence="1 2">
    <name type="scientific">Ficus carica</name>
    <name type="common">Common fig</name>
    <dbReference type="NCBI Taxonomy" id="3494"/>
    <lineage>
        <taxon>Eukaryota</taxon>
        <taxon>Viridiplantae</taxon>
        <taxon>Streptophyta</taxon>
        <taxon>Embryophyta</taxon>
        <taxon>Tracheophyta</taxon>
        <taxon>Spermatophyta</taxon>
        <taxon>Magnoliopsida</taxon>
        <taxon>eudicotyledons</taxon>
        <taxon>Gunneridae</taxon>
        <taxon>Pentapetalae</taxon>
        <taxon>rosids</taxon>
        <taxon>fabids</taxon>
        <taxon>Rosales</taxon>
        <taxon>Moraceae</taxon>
        <taxon>Ficeae</taxon>
        <taxon>Ficus</taxon>
    </lineage>
</organism>
<gene>
    <name evidence="1" type="ORF">TIFTF001_009906</name>
</gene>
<keyword evidence="2" id="KW-1185">Reference proteome</keyword>
<evidence type="ECO:0000313" key="1">
    <source>
        <dbReference type="EMBL" id="GMN40684.1"/>
    </source>
</evidence>
<proteinExistence type="predicted"/>
<evidence type="ECO:0000313" key="2">
    <source>
        <dbReference type="Proteomes" id="UP001187192"/>
    </source>
</evidence>
<comment type="caution">
    <text evidence="1">The sequence shown here is derived from an EMBL/GenBank/DDBJ whole genome shotgun (WGS) entry which is preliminary data.</text>
</comment>
<reference evidence="1" key="1">
    <citation type="submission" date="2023-07" db="EMBL/GenBank/DDBJ databases">
        <title>draft genome sequence of fig (Ficus carica).</title>
        <authorList>
            <person name="Takahashi T."/>
            <person name="Nishimura K."/>
        </authorList>
    </citation>
    <scope>NUCLEOTIDE SEQUENCE</scope>
</reference>
<sequence length="91" mass="9779">MSGDETIGFSLGTTKPIEAGVGNPAEMVYVCEVDVGVPLARFDVRKSLLTNTTSQDMRDGVLVIGAILALGHDNRAHLLGTSRTRELVFNY</sequence>
<name>A0AA87ZVI3_FICCA</name>
<dbReference type="AlphaFoldDB" id="A0AA87ZVI3"/>
<protein>
    <submittedName>
        <fullName evidence="1">Uncharacterized protein</fullName>
    </submittedName>
</protein>
<accession>A0AA87ZVI3</accession>